<gene>
    <name evidence="2" type="ORF">AB8O55_27680</name>
</gene>
<dbReference type="RefSeq" id="WP_345368202.1">
    <property type="nucleotide sequence ID" value="NZ_BAABII010000026.1"/>
</dbReference>
<evidence type="ECO:0008006" key="4">
    <source>
        <dbReference type="Google" id="ProtNLM"/>
    </source>
</evidence>
<proteinExistence type="predicted"/>
<accession>A0ABV4CRZ8</accession>
<reference evidence="2 3" key="1">
    <citation type="submission" date="2024-08" db="EMBL/GenBank/DDBJ databases">
        <title>Genome mining of Saccharopolyspora cebuensis PGLac3 from Nigerian medicinal plant.</title>
        <authorList>
            <person name="Ezeobiora C.E."/>
            <person name="Igbokwe N.H."/>
            <person name="Amin D.H."/>
            <person name="Mendie U.E."/>
        </authorList>
    </citation>
    <scope>NUCLEOTIDE SEQUENCE [LARGE SCALE GENOMIC DNA]</scope>
    <source>
        <strain evidence="2 3">PGLac3</strain>
    </source>
</reference>
<evidence type="ECO:0000313" key="2">
    <source>
        <dbReference type="EMBL" id="MEY8043208.1"/>
    </source>
</evidence>
<sequence>MRGQVAALLGQLHDAEAELAAALREVAGRHADDAGTHHPCRTLAGQCDEHARHLRDQATRLGEPPPAHPDRVLPGAGAPRWGGPGAELLADLRELHLRAQDVSLHWVLAGQAAQAIGDQELLGLVSAAHAETRTQARWITTRLKQAAPQVLARD</sequence>
<name>A0ABV4CRZ8_9PSEU</name>
<organism evidence="2 3">
    <name type="scientific">Saccharopolyspora cebuensis</name>
    <dbReference type="NCBI Taxonomy" id="418759"/>
    <lineage>
        <taxon>Bacteria</taxon>
        <taxon>Bacillati</taxon>
        <taxon>Actinomycetota</taxon>
        <taxon>Actinomycetes</taxon>
        <taxon>Pseudonocardiales</taxon>
        <taxon>Pseudonocardiaceae</taxon>
        <taxon>Saccharopolyspora</taxon>
    </lineage>
</organism>
<dbReference type="EMBL" id="JBGEHV010000082">
    <property type="protein sequence ID" value="MEY8043208.1"/>
    <property type="molecule type" value="Genomic_DNA"/>
</dbReference>
<evidence type="ECO:0000313" key="3">
    <source>
        <dbReference type="Proteomes" id="UP001564626"/>
    </source>
</evidence>
<dbReference type="Proteomes" id="UP001564626">
    <property type="component" value="Unassembled WGS sequence"/>
</dbReference>
<feature type="region of interest" description="Disordered" evidence="1">
    <location>
        <begin position="57"/>
        <end position="79"/>
    </location>
</feature>
<protein>
    <recommendedName>
        <fullName evidence="4">DUF892 family protein</fullName>
    </recommendedName>
</protein>
<comment type="caution">
    <text evidence="2">The sequence shown here is derived from an EMBL/GenBank/DDBJ whole genome shotgun (WGS) entry which is preliminary data.</text>
</comment>
<evidence type="ECO:0000256" key="1">
    <source>
        <dbReference type="SAM" id="MobiDB-lite"/>
    </source>
</evidence>
<keyword evidence="3" id="KW-1185">Reference proteome</keyword>